<dbReference type="OrthoDB" id="9808843at2"/>
<protein>
    <submittedName>
        <fullName evidence="8">LuxR family two component transcriptional regulator</fullName>
    </submittedName>
</protein>
<gene>
    <name evidence="8" type="ORF">A8926_3890</name>
</gene>
<dbReference type="GO" id="GO:0000160">
    <property type="term" value="P:phosphorelay signal transduction system"/>
    <property type="evidence" value="ECO:0007669"/>
    <property type="project" value="InterPro"/>
</dbReference>
<dbReference type="CDD" id="cd06170">
    <property type="entry name" value="LuxR_C_like"/>
    <property type="match status" value="1"/>
</dbReference>
<accession>A0A2N3XZK2</accession>
<dbReference type="PRINTS" id="PR00038">
    <property type="entry name" value="HTHLUXR"/>
</dbReference>
<feature type="domain" description="HTH luxR-type" evidence="6">
    <location>
        <begin position="157"/>
        <end position="222"/>
    </location>
</feature>
<dbReference type="RefSeq" id="WP_010696307.1">
    <property type="nucleotide sequence ID" value="NZ_CP061007.1"/>
</dbReference>
<dbReference type="SMART" id="SM00448">
    <property type="entry name" value="REC"/>
    <property type="match status" value="1"/>
</dbReference>
<dbReference type="SUPFAM" id="SSF52172">
    <property type="entry name" value="CheY-like"/>
    <property type="match status" value="1"/>
</dbReference>
<evidence type="ECO:0000256" key="1">
    <source>
        <dbReference type="ARBA" id="ARBA00022553"/>
    </source>
</evidence>
<dbReference type="GO" id="GO:0003677">
    <property type="term" value="F:DNA binding"/>
    <property type="evidence" value="ECO:0007669"/>
    <property type="project" value="UniProtKB-KW"/>
</dbReference>
<dbReference type="GO" id="GO:0006355">
    <property type="term" value="P:regulation of DNA-templated transcription"/>
    <property type="evidence" value="ECO:0007669"/>
    <property type="project" value="InterPro"/>
</dbReference>
<dbReference type="PROSITE" id="PS50043">
    <property type="entry name" value="HTH_LUXR_2"/>
    <property type="match status" value="1"/>
</dbReference>
<dbReference type="AlphaFoldDB" id="A0A2N3XZK2"/>
<dbReference type="EMBL" id="PJNB01000001">
    <property type="protein sequence ID" value="PKW16095.1"/>
    <property type="molecule type" value="Genomic_DNA"/>
</dbReference>
<dbReference type="PROSITE" id="PS50110">
    <property type="entry name" value="RESPONSE_REGULATORY"/>
    <property type="match status" value="1"/>
</dbReference>
<evidence type="ECO:0000256" key="4">
    <source>
        <dbReference type="ARBA" id="ARBA00023163"/>
    </source>
</evidence>
<evidence type="ECO:0000313" key="8">
    <source>
        <dbReference type="EMBL" id="PKW16095.1"/>
    </source>
</evidence>
<evidence type="ECO:0000256" key="2">
    <source>
        <dbReference type="ARBA" id="ARBA00023015"/>
    </source>
</evidence>
<dbReference type="PANTHER" id="PTHR43214">
    <property type="entry name" value="TWO-COMPONENT RESPONSE REGULATOR"/>
    <property type="match status" value="1"/>
</dbReference>
<dbReference type="STRING" id="994479.GCA_000194155_03328"/>
<dbReference type="InterPro" id="IPR016032">
    <property type="entry name" value="Sig_transdc_resp-reg_C-effctor"/>
</dbReference>
<dbReference type="SUPFAM" id="SSF46894">
    <property type="entry name" value="C-terminal effector domain of the bipartite response regulators"/>
    <property type="match status" value="1"/>
</dbReference>
<dbReference type="SMART" id="SM00421">
    <property type="entry name" value="HTH_LUXR"/>
    <property type="match status" value="1"/>
</dbReference>
<evidence type="ECO:0000259" key="6">
    <source>
        <dbReference type="PROSITE" id="PS50043"/>
    </source>
</evidence>
<keyword evidence="4" id="KW-0804">Transcription</keyword>
<keyword evidence="1 5" id="KW-0597">Phosphoprotein</keyword>
<evidence type="ECO:0000256" key="5">
    <source>
        <dbReference type="PROSITE-ProRule" id="PRU00169"/>
    </source>
</evidence>
<dbReference type="Gene3D" id="3.40.50.2300">
    <property type="match status" value="1"/>
</dbReference>
<dbReference type="Pfam" id="PF00072">
    <property type="entry name" value="Response_reg"/>
    <property type="match status" value="1"/>
</dbReference>
<dbReference type="InterPro" id="IPR000792">
    <property type="entry name" value="Tscrpt_reg_LuxR_C"/>
</dbReference>
<organism evidence="8 9">
    <name type="scientific">Saccharopolyspora spinosa</name>
    <dbReference type="NCBI Taxonomy" id="60894"/>
    <lineage>
        <taxon>Bacteria</taxon>
        <taxon>Bacillati</taxon>
        <taxon>Actinomycetota</taxon>
        <taxon>Actinomycetes</taxon>
        <taxon>Pseudonocardiales</taxon>
        <taxon>Pseudonocardiaceae</taxon>
        <taxon>Saccharopolyspora</taxon>
    </lineage>
</organism>
<dbReference type="CDD" id="cd17535">
    <property type="entry name" value="REC_NarL-like"/>
    <property type="match status" value="1"/>
</dbReference>
<name>A0A2N3XZK2_SACSN</name>
<dbReference type="Pfam" id="PF00196">
    <property type="entry name" value="GerE"/>
    <property type="match status" value="1"/>
</dbReference>
<evidence type="ECO:0000259" key="7">
    <source>
        <dbReference type="PROSITE" id="PS50110"/>
    </source>
</evidence>
<evidence type="ECO:0000313" key="9">
    <source>
        <dbReference type="Proteomes" id="UP000233786"/>
    </source>
</evidence>
<feature type="domain" description="Response regulatory" evidence="7">
    <location>
        <begin position="3"/>
        <end position="119"/>
    </location>
</feature>
<sequence length="235" mass="25987">MVRVLVADDQAVVRKGIRVVLDPVSDFEVVGEAEDGDHAVRQVIALRPDVVLMDIQMPGSGIAATRRLAEHSELDVRVLMLTTFDVEEYVFDSLRAGASGFLLKDVEPENLIYAVRSVYAGGTVLDPAVTGRVVDRLLRRDTAPVRAESWPDRAEPGHFDVIELTPREREVVRLIARGRSNAEIASILQLSRTTVKTHVASALSKWNLRDRVQLVVRAFETGLAQINGNENCRAL</sequence>
<dbReference type="PANTHER" id="PTHR43214:SF24">
    <property type="entry name" value="TRANSCRIPTIONAL REGULATORY PROTEIN NARL-RELATED"/>
    <property type="match status" value="1"/>
</dbReference>
<dbReference type="InterPro" id="IPR011006">
    <property type="entry name" value="CheY-like_superfamily"/>
</dbReference>
<comment type="caution">
    <text evidence="8">The sequence shown here is derived from an EMBL/GenBank/DDBJ whole genome shotgun (WGS) entry which is preliminary data.</text>
</comment>
<dbReference type="Proteomes" id="UP000233786">
    <property type="component" value="Unassembled WGS sequence"/>
</dbReference>
<keyword evidence="2" id="KW-0805">Transcription regulation</keyword>
<keyword evidence="9" id="KW-1185">Reference proteome</keyword>
<keyword evidence="3" id="KW-0238">DNA-binding</keyword>
<dbReference type="InterPro" id="IPR058245">
    <property type="entry name" value="NreC/VraR/RcsB-like_REC"/>
</dbReference>
<evidence type="ECO:0000256" key="3">
    <source>
        <dbReference type="ARBA" id="ARBA00023125"/>
    </source>
</evidence>
<feature type="modified residue" description="4-aspartylphosphate" evidence="5">
    <location>
        <position position="54"/>
    </location>
</feature>
<proteinExistence type="predicted"/>
<dbReference type="InterPro" id="IPR039420">
    <property type="entry name" value="WalR-like"/>
</dbReference>
<dbReference type="InterPro" id="IPR001789">
    <property type="entry name" value="Sig_transdc_resp-reg_receiver"/>
</dbReference>
<reference evidence="8" key="1">
    <citation type="submission" date="2017-12" db="EMBL/GenBank/DDBJ databases">
        <title>Sequencing the genomes of 1000 Actinobacteria strains.</title>
        <authorList>
            <person name="Klenk H.-P."/>
        </authorList>
    </citation>
    <scope>NUCLEOTIDE SEQUENCE [LARGE SCALE GENOMIC DNA]</scope>
    <source>
        <strain evidence="8">DSM 44228</strain>
    </source>
</reference>
<dbReference type="PROSITE" id="PS00622">
    <property type="entry name" value="HTH_LUXR_1"/>
    <property type="match status" value="1"/>
</dbReference>